<dbReference type="Proteomes" id="UP000325315">
    <property type="component" value="Unassembled WGS sequence"/>
</dbReference>
<feature type="region of interest" description="Disordered" evidence="1">
    <location>
        <begin position="33"/>
        <end position="105"/>
    </location>
</feature>
<dbReference type="EMBL" id="SMMG02000003">
    <property type="protein sequence ID" value="KAA3480567.1"/>
    <property type="molecule type" value="Genomic_DNA"/>
</dbReference>
<reference evidence="3" key="1">
    <citation type="journal article" date="2019" name="Plant Biotechnol. J.">
        <title>Genome sequencing of the Australian wild diploid species Gossypium australe highlights disease resistance and delayed gland morphogenesis.</title>
        <authorList>
            <person name="Cai Y."/>
            <person name="Cai X."/>
            <person name="Wang Q."/>
            <person name="Wang P."/>
            <person name="Zhang Y."/>
            <person name="Cai C."/>
            <person name="Xu Y."/>
            <person name="Wang K."/>
            <person name="Zhou Z."/>
            <person name="Wang C."/>
            <person name="Geng S."/>
            <person name="Li B."/>
            <person name="Dong Q."/>
            <person name="Hou Y."/>
            <person name="Wang H."/>
            <person name="Ai P."/>
            <person name="Liu Z."/>
            <person name="Yi F."/>
            <person name="Sun M."/>
            <person name="An G."/>
            <person name="Cheng J."/>
            <person name="Zhang Y."/>
            <person name="Shi Q."/>
            <person name="Xie Y."/>
            <person name="Shi X."/>
            <person name="Chang Y."/>
            <person name="Huang F."/>
            <person name="Chen Y."/>
            <person name="Hong S."/>
            <person name="Mi L."/>
            <person name="Sun Q."/>
            <person name="Zhang L."/>
            <person name="Zhou B."/>
            <person name="Peng R."/>
            <person name="Zhang X."/>
            <person name="Liu F."/>
        </authorList>
    </citation>
    <scope>NUCLEOTIDE SEQUENCE [LARGE SCALE GENOMIC DNA]</scope>
    <source>
        <strain evidence="3">cv. PA1801</strain>
    </source>
</reference>
<organism evidence="2 3">
    <name type="scientific">Gossypium australe</name>
    <dbReference type="NCBI Taxonomy" id="47621"/>
    <lineage>
        <taxon>Eukaryota</taxon>
        <taxon>Viridiplantae</taxon>
        <taxon>Streptophyta</taxon>
        <taxon>Embryophyta</taxon>
        <taxon>Tracheophyta</taxon>
        <taxon>Spermatophyta</taxon>
        <taxon>Magnoliopsida</taxon>
        <taxon>eudicotyledons</taxon>
        <taxon>Gunneridae</taxon>
        <taxon>Pentapetalae</taxon>
        <taxon>rosids</taxon>
        <taxon>malvids</taxon>
        <taxon>Malvales</taxon>
        <taxon>Malvaceae</taxon>
        <taxon>Malvoideae</taxon>
        <taxon>Gossypium</taxon>
    </lineage>
</organism>
<comment type="caution">
    <text evidence="2">The sequence shown here is derived from an EMBL/GenBank/DDBJ whole genome shotgun (WGS) entry which is preliminary data.</text>
</comment>
<sequence length="298" mass="35195">MHADHLLLGRPWQFDRRVRHDGFANQYTFKHNGKNVTLMPPSPKQVLEDQQRLKHSMKQLREKEKNKDPKENKEEESKEKNKNYEKNMSGERGKEDKRKTSEKEKEVNLTKEFRLHYITKERRFLLIEKGKNELYFPALQGKQGMTFENFKPSLRYSVGNKHSVKDLVFANYLNRDMLNCSALFQNDRLKIFLPTSPLIRLFDENFFDDDLLNRLACVNYMCLRQIDQVRPITPFIHNGPSKNMDSEESTRSCEKHLKSARINSSKTLCLIGQSNLVHLQLTELYPVRVNSHELNLAR</sequence>
<dbReference type="OrthoDB" id="1934635at2759"/>
<gene>
    <name evidence="2" type="ORF">EPI10_020989</name>
</gene>
<accession>A0A5B6WHG5</accession>
<evidence type="ECO:0000313" key="3">
    <source>
        <dbReference type="Proteomes" id="UP000325315"/>
    </source>
</evidence>
<proteinExistence type="predicted"/>
<keyword evidence="3" id="KW-1185">Reference proteome</keyword>
<protein>
    <submittedName>
        <fullName evidence="2">Transposon Ty3-G Gag-Pol polyprotein</fullName>
    </submittedName>
</protein>
<evidence type="ECO:0000256" key="1">
    <source>
        <dbReference type="SAM" id="MobiDB-lite"/>
    </source>
</evidence>
<name>A0A5B6WHG5_9ROSI</name>
<feature type="compositionally biased region" description="Basic and acidic residues" evidence="1">
    <location>
        <begin position="59"/>
        <end position="105"/>
    </location>
</feature>
<dbReference type="AlphaFoldDB" id="A0A5B6WHG5"/>
<evidence type="ECO:0000313" key="2">
    <source>
        <dbReference type="EMBL" id="KAA3480567.1"/>
    </source>
</evidence>